<evidence type="ECO:0000313" key="2">
    <source>
        <dbReference type="Proteomes" id="UP001054837"/>
    </source>
</evidence>
<sequence>MNSPGKQPAALSLQKTRCQVRSKYQRMEIAFGSDICKSKIQFISFECAEDIAIDFMAITTILVTNSRYSVVYKSP</sequence>
<dbReference type="AlphaFoldDB" id="A0AAV4V7S7"/>
<comment type="caution">
    <text evidence="1">The sequence shown here is derived from an EMBL/GenBank/DDBJ whole genome shotgun (WGS) entry which is preliminary data.</text>
</comment>
<name>A0AAV4V7S7_9ARAC</name>
<dbReference type="EMBL" id="BPLQ01012517">
    <property type="protein sequence ID" value="GIY66020.1"/>
    <property type="molecule type" value="Genomic_DNA"/>
</dbReference>
<dbReference type="Proteomes" id="UP001054837">
    <property type="component" value="Unassembled WGS sequence"/>
</dbReference>
<organism evidence="1 2">
    <name type="scientific">Caerostris darwini</name>
    <dbReference type="NCBI Taxonomy" id="1538125"/>
    <lineage>
        <taxon>Eukaryota</taxon>
        <taxon>Metazoa</taxon>
        <taxon>Ecdysozoa</taxon>
        <taxon>Arthropoda</taxon>
        <taxon>Chelicerata</taxon>
        <taxon>Arachnida</taxon>
        <taxon>Araneae</taxon>
        <taxon>Araneomorphae</taxon>
        <taxon>Entelegynae</taxon>
        <taxon>Araneoidea</taxon>
        <taxon>Araneidae</taxon>
        <taxon>Caerostris</taxon>
    </lineage>
</organism>
<accession>A0AAV4V7S7</accession>
<reference evidence="1 2" key="1">
    <citation type="submission" date="2021-06" db="EMBL/GenBank/DDBJ databases">
        <title>Caerostris darwini draft genome.</title>
        <authorList>
            <person name="Kono N."/>
            <person name="Arakawa K."/>
        </authorList>
    </citation>
    <scope>NUCLEOTIDE SEQUENCE [LARGE SCALE GENOMIC DNA]</scope>
</reference>
<proteinExistence type="predicted"/>
<evidence type="ECO:0000313" key="1">
    <source>
        <dbReference type="EMBL" id="GIY66020.1"/>
    </source>
</evidence>
<protein>
    <submittedName>
        <fullName evidence="1">Uncharacterized protein</fullName>
    </submittedName>
</protein>
<gene>
    <name evidence="1" type="ORF">CDAR_454291</name>
</gene>
<keyword evidence="2" id="KW-1185">Reference proteome</keyword>